<keyword evidence="12" id="KW-0325">Glycoprotein</keyword>
<dbReference type="Pfam" id="PF00001">
    <property type="entry name" value="7tm_1"/>
    <property type="match status" value="1"/>
</dbReference>
<dbReference type="Gene3D" id="1.20.1070.10">
    <property type="entry name" value="Rhodopsin 7-helix transmembrane proteins"/>
    <property type="match status" value="1"/>
</dbReference>
<dbReference type="PROSITE" id="PS00237">
    <property type="entry name" value="G_PROTEIN_RECEP_F1_1"/>
    <property type="match status" value="1"/>
</dbReference>
<keyword evidence="6 14" id="KW-1133">Transmembrane helix</keyword>
<dbReference type="GO" id="GO:0007602">
    <property type="term" value="P:phototransduction"/>
    <property type="evidence" value="ECO:0007669"/>
    <property type="project" value="UniProtKB-KW"/>
</dbReference>
<dbReference type="GO" id="GO:0004930">
    <property type="term" value="F:G protein-coupled receptor activity"/>
    <property type="evidence" value="ECO:0007669"/>
    <property type="project" value="UniProtKB-KW"/>
</dbReference>
<keyword evidence="13 14" id="KW-0807">Transducer</keyword>
<proteinExistence type="inferred from homology"/>
<keyword evidence="10" id="KW-1015">Disulfide bond</keyword>
<evidence type="ECO:0000256" key="7">
    <source>
        <dbReference type="ARBA" id="ARBA00022991"/>
    </source>
</evidence>
<evidence type="ECO:0000256" key="10">
    <source>
        <dbReference type="ARBA" id="ARBA00023157"/>
    </source>
</evidence>
<dbReference type="InterPro" id="IPR017452">
    <property type="entry name" value="GPCR_Rhodpsn_7TM"/>
</dbReference>
<protein>
    <recommendedName>
        <fullName evidence="15">G-protein coupled receptors family 1 profile domain-containing protein</fullName>
    </recommendedName>
</protein>
<evidence type="ECO:0000256" key="6">
    <source>
        <dbReference type="ARBA" id="ARBA00022989"/>
    </source>
</evidence>
<evidence type="ECO:0000256" key="3">
    <source>
        <dbReference type="ARBA" id="ARBA00022606"/>
    </source>
</evidence>
<dbReference type="CDD" id="cd15086">
    <property type="entry name" value="7tmA_tmt_opsin"/>
    <property type="match status" value="1"/>
</dbReference>
<dbReference type="PRINTS" id="PR00238">
    <property type="entry name" value="OPSIN"/>
</dbReference>
<organism evidence="16 17">
    <name type="scientific">Mugilogobius chulae</name>
    <name type="common">yellowstripe goby</name>
    <dbReference type="NCBI Taxonomy" id="88201"/>
    <lineage>
        <taxon>Eukaryota</taxon>
        <taxon>Metazoa</taxon>
        <taxon>Chordata</taxon>
        <taxon>Craniata</taxon>
        <taxon>Vertebrata</taxon>
        <taxon>Euteleostomi</taxon>
        <taxon>Actinopterygii</taxon>
        <taxon>Neopterygii</taxon>
        <taxon>Teleostei</taxon>
        <taxon>Neoteleostei</taxon>
        <taxon>Acanthomorphata</taxon>
        <taxon>Gobiaria</taxon>
        <taxon>Gobiiformes</taxon>
        <taxon>Gobioidei</taxon>
        <taxon>Gobiidae</taxon>
        <taxon>Gobionellinae</taxon>
        <taxon>Mugilogobius</taxon>
    </lineage>
</organism>
<keyword evidence="7 14" id="KW-0157">Chromophore</keyword>
<dbReference type="Proteomes" id="UP001460270">
    <property type="component" value="Unassembled WGS sequence"/>
</dbReference>
<keyword evidence="17" id="KW-1185">Reference proteome</keyword>
<feature type="transmembrane region" description="Helical" evidence="14">
    <location>
        <begin position="294"/>
        <end position="314"/>
    </location>
</feature>
<accession>A0AAW0Q8G2</accession>
<evidence type="ECO:0000256" key="12">
    <source>
        <dbReference type="ARBA" id="ARBA00023180"/>
    </source>
</evidence>
<evidence type="ECO:0000313" key="16">
    <source>
        <dbReference type="EMBL" id="KAK7945048.1"/>
    </source>
</evidence>
<keyword evidence="3 14" id="KW-0716">Sensory transduction</keyword>
<comment type="caution">
    <text evidence="16">The sequence shown here is derived from an EMBL/GenBank/DDBJ whole genome shotgun (WGS) entry which is preliminary data.</text>
</comment>
<dbReference type="InterPro" id="IPR027430">
    <property type="entry name" value="Retinal_BS"/>
</dbReference>
<dbReference type="PANTHER" id="PTHR24240">
    <property type="entry name" value="OPSIN"/>
    <property type="match status" value="1"/>
</dbReference>
<evidence type="ECO:0000256" key="4">
    <source>
        <dbReference type="ARBA" id="ARBA00022692"/>
    </source>
</evidence>
<dbReference type="PROSITE" id="PS50262">
    <property type="entry name" value="G_PROTEIN_RECEP_F1_2"/>
    <property type="match status" value="1"/>
</dbReference>
<feature type="transmembrane region" description="Helical" evidence="14">
    <location>
        <begin position="83"/>
        <end position="104"/>
    </location>
</feature>
<sequence length="413" mass="44838">MILSNLSGCARLNSALCSGVGAWDGDELDAVSGEEQSLRALGPTGNLVVAVCLGFIGTFGFVNNVLVLLLFSRYKILRSPINLLLINISVSDLLVCTLGTPFSFAASTQGRWLIGKGGCMWYGFANSLFGIVSLISLAVLSYERYSTMMAPTEADSSNYKKISLGIGLTWLYSLVWTLPPLFGWSNYGPEGPGTTCSVDWTAKTANSMSYIICLFIFCLILPFLVIVFCYGKLLCAIRQVSGINASVSRKREQRVLFMVVVMVICYLLCWLPYGIMALLATFGPPGLVTPVASIIPSILAKTSTVINPIIYVFMNKQFYRCFQAFLHCAAPRRGSSLKSSSRIATKAFKNGPGAQRRTNDFFFMVASLGQPAVTMPQLEPSYEPTNDITKPSSSEIQGNKPVVVSLVAHLDGC</sequence>
<dbReference type="PROSITE" id="PS00238">
    <property type="entry name" value="OPSIN"/>
    <property type="match status" value="1"/>
</dbReference>
<feature type="domain" description="G-protein coupled receptors family 1 profile" evidence="15">
    <location>
        <begin position="63"/>
        <end position="311"/>
    </location>
</feature>
<name>A0AAW0Q8G2_9GOBI</name>
<keyword evidence="8 14" id="KW-0297">G-protein coupled receptor</keyword>
<feature type="transmembrane region" description="Helical" evidence="14">
    <location>
        <begin position="255"/>
        <end position="282"/>
    </location>
</feature>
<dbReference type="PRINTS" id="PR01244">
    <property type="entry name" value="PEROPSIN"/>
</dbReference>
<dbReference type="GO" id="GO:0016020">
    <property type="term" value="C:membrane"/>
    <property type="evidence" value="ECO:0007669"/>
    <property type="project" value="UniProtKB-SubCell"/>
</dbReference>
<dbReference type="AlphaFoldDB" id="A0AAW0Q8G2"/>
<evidence type="ECO:0000256" key="9">
    <source>
        <dbReference type="ARBA" id="ARBA00023136"/>
    </source>
</evidence>
<dbReference type="InterPro" id="IPR002962">
    <property type="entry name" value="Peropsin"/>
</dbReference>
<evidence type="ECO:0000256" key="1">
    <source>
        <dbReference type="ARBA" id="ARBA00004141"/>
    </source>
</evidence>
<dbReference type="GO" id="GO:0007601">
    <property type="term" value="P:visual perception"/>
    <property type="evidence" value="ECO:0007669"/>
    <property type="project" value="InterPro"/>
</dbReference>
<comment type="subcellular location">
    <subcellularLocation>
        <location evidence="1 14">Membrane</location>
        <topology evidence="1 14">Multi-pass membrane protein</topology>
    </subcellularLocation>
</comment>
<evidence type="ECO:0000256" key="13">
    <source>
        <dbReference type="ARBA" id="ARBA00023224"/>
    </source>
</evidence>
<dbReference type="InterPro" id="IPR000276">
    <property type="entry name" value="GPCR_Rhodpsn"/>
</dbReference>
<feature type="transmembrane region" description="Helical" evidence="14">
    <location>
        <begin position="124"/>
        <end position="142"/>
    </location>
</feature>
<evidence type="ECO:0000313" key="17">
    <source>
        <dbReference type="Proteomes" id="UP001460270"/>
    </source>
</evidence>
<dbReference type="SUPFAM" id="SSF81321">
    <property type="entry name" value="Family A G protein-coupled receptor-like"/>
    <property type="match status" value="1"/>
</dbReference>
<dbReference type="InterPro" id="IPR050125">
    <property type="entry name" value="GPCR_opsins"/>
</dbReference>
<keyword evidence="9 14" id="KW-0472">Membrane</keyword>
<evidence type="ECO:0000256" key="14">
    <source>
        <dbReference type="RuleBase" id="RU004951"/>
    </source>
</evidence>
<evidence type="ECO:0000256" key="8">
    <source>
        <dbReference type="ARBA" id="ARBA00023040"/>
    </source>
</evidence>
<dbReference type="EMBL" id="JBBPFD010000001">
    <property type="protein sequence ID" value="KAK7945048.1"/>
    <property type="molecule type" value="Genomic_DNA"/>
</dbReference>
<keyword evidence="2 14" id="KW-0600">Photoreceptor protein</keyword>
<evidence type="ECO:0000256" key="11">
    <source>
        <dbReference type="ARBA" id="ARBA00023170"/>
    </source>
</evidence>
<evidence type="ECO:0000256" key="2">
    <source>
        <dbReference type="ARBA" id="ARBA00022543"/>
    </source>
</evidence>
<reference evidence="17" key="1">
    <citation type="submission" date="2024-04" db="EMBL/GenBank/DDBJ databases">
        <title>Salinicola lusitanus LLJ914,a marine bacterium isolated from the Okinawa Trough.</title>
        <authorList>
            <person name="Li J."/>
        </authorList>
    </citation>
    <scope>NUCLEOTIDE SEQUENCE [LARGE SCALE GENOMIC DNA]</scope>
</reference>
<dbReference type="PRINTS" id="PR00237">
    <property type="entry name" value="GPCRRHODOPSN"/>
</dbReference>
<dbReference type="GO" id="GO:0009881">
    <property type="term" value="F:photoreceptor activity"/>
    <property type="evidence" value="ECO:0007669"/>
    <property type="project" value="UniProtKB-KW"/>
</dbReference>
<keyword evidence="11 14" id="KW-0675">Receptor</keyword>
<comment type="similarity">
    <text evidence="14">Belongs to the G-protein coupled receptor 1 family. Opsin subfamily.</text>
</comment>
<evidence type="ECO:0000259" key="15">
    <source>
        <dbReference type="PROSITE" id="PS50262"/>
    </source>
</evidence>
<feature type="transmembrane region" description="Helical" evidence="14">
    <location>
        <begin position="162"/>
        <end position="182"/>
    </location>
</feature>
<dbReference type="FunFam" id="1.20.1070.10:FF:000197">
    <property type="entry name" value="Teleost multiple tissue opsin 2b"/>
    <property type="match status" value="1"/>
</dbReference>
<keyword evidence="4 14" id="KW-0812">Transmembrane</keyword>
<evidence type="ECO:0000256" key="5">
    <source>
        <dbReference type="ARBA" id="ARBA00022925"/>
    </source>
</evidence>
<keyword evidence="5 14" id="KW-0681">Retinal protein</keyword>
<dbReference type="InterPro" id="IPR001760">
    <property type="entry name" value="Opsin"/>
</dbReference>
<feature type="transmembrane region" description="Helical" evidence="14">
    <location>
        <begin position="47"/>
        <end position="71"/>
    </location>
</feature>
<feature type="transmembrane region" description="Helical" evidence="14">
    <location>
        <begin position="208"/>
        <end position="234"/>
    </location>
</feature>
<gene>
    <name evidence="16" type="ORF">WMY93_000776</name>
</gene>